<feature type="domain" description="F-box" evidence="1">
    <location>
        <begin position="4"/>
        <end position="53"/>
    </location>
</feature>
<dbReference type="OrthoDB" id="3750626at2759"/>
<evidence type="ECO:0000259" key="1">
    <source>
        <dbReference type="Pfam" id="PF12937"/>
    </source>
</evidence>
<keyword evidence="3" id="KW-1185">Reference proteome</keyword>
<organism evidence="2 3">
    <name type="scientific">Lophiotrema nucula</name>
    <dbReference type="NCBI Taxonomy" id="690887"/>
    <lineage>
        <taxon>Eukaryota</taxon>
        <taxon>Fungi</taxon>
        <taxon>Dikarya</taxon>
        <taxon>Ascomycota</taxon>
        <taxon>Pezizomycotina</taxon>
        <taxon>Dothideomycetes</taxon>
        <taxon>Pleosporomycetidae</taxon>
        <taxon>Pleosporales</taxon>
        <taxon>Lophiotremataceae</taxon>
        <taxon>Lophiotrema</taxon>
    </lineage>
</organism>
<sequence>MPTINDLPDELLIEVAKHLSSNRPSYTQNGLKSLCLVSRRFYRVAQDVFYRTPRLGNGRYDLAHRHQAHKLLRTVLSRPDLIKSVKTIRLVVFNRKAEYCLECANLSDSYEGCGCEWSEVLQPALQHIMGQAYCNPAWLEDLKADFPPAWAGLILSALPNLQHLEIDSFESDWMDQCPEVDSHYLDAAWWCGKLEFPMESLSAFSKLKTITTNCLLPWSIITVPTLTNVHFALRDESKREVPEAIKIPTSATLTTLKSVVVDIDIRVLELRMDLHMGLYGYFADLLKRIINLESLTVHLREQPSFEDVEKFEGGKYANLTNLIHNGHLRVLEITAPKMSPTENYYSDQYALDDLEISPPIDPCTSLANLPNLRYLKAPQDMIFYADSLAEPRDLPWNFPASLRELDITDGNLALRGWVHHLATDRTKIAPNLEQLTTEGDSEMDDRLDPSEVNAIGSAELRTMLEQAGITWTCWARKRWVYKG</sequence>
<protein>
    <recommendedName>
        <fullName evidence="1">F-box domain-containing protein</fullName>
    </recommendedName>
</protein>
<dbReference type="InterPro" id="IPR001810">
    <property type="entry name" value="F-box_dom"/>
</dbReference>
<accession>A0A6A5Z595</accession>
<dbReference type="Proteomes" id="UP000799770">
    <property type="component" value="Unassembled WGS sequence"/>
</dbReference>
<reference evidence="2" key="1">
    <citation type="journal article" date="2020" name="Stud. Mycol.">
        <title>101 Dothideomycetes genomes: a test case for predicting lifestyles and emergence of pathogens.</title>
        <authorList>
            <person name="Haridas S."/>
            <person name="Albert R."/>
            <person name="Binder M."/>
            <person name="Bloem J."/>
            <person name="Labutti K."/>
            <person name="Salamov A."/>
            <person name="Andreopoulos B."/>
            <person name="Baker S."/>
            <person name="Barry K."/>
            <person name="Bills G."/>
            <person name="Bluhm B."/>
            <person name="Cannon C."/>
            <person name="Castanera R."/>
            <person name="Culley D."/>
            <person name="Daum C."/>
            <person name="Ezra D."/>
            <person name="Gonzalez J."/>
            <person name="Henrissat B."/>
            <person name="Kuo A."/>
            <person name="Liang C."/>
            <person name="Lipzen A."/>
            <person name="Lutzoni F."/>
            <person name="Magnuson J."/>
            <person name="Mondo S."/>
            <person name="Nolan M."/>
            <person name="Ohm R."/>
            <person name="Pangilinan J."/>
            <person name="Park H.-J."/>
            <person name="Ramirez L."/>
            <person name="Alfaro M."/>
            <person name="Sun H."/>
            <person name="Tritt A."/>
            <person name="Yoshinaga Y."/>
            <person name="Zwiers L.-H."/>
            <person name="Turgeon B."/>
            <person name="Goodwin S."/>
            <person name="Spatafora J."/>
            <person name="Crous P."/>
            <person name="Grigoriev I."/>
        </authorList>
    </citation>
    <scope>NUCLEOTIDE SEQUENCE</scope>
    <source>
        <strain evidence="2">CBS 627.86</strain>
    </source>
</reference>
<gene>
    <name evidence="2" type="ORF">BDV96DRAFT_577097</name>
</gene>
<dbReference type="AlphaFoldDB" id="A0A6A5Z595"/>
<dbReference type="EMBL" id="ML977325">
    <property type="protein sequence ID" value="KAF2114602.1"/>
    <property type="molecule type" value="Genomic_DNA"/>
</dbReference>
<dbReference type="Pfam" id="PF12937">
    <property type="entry name" value="F-box-like"/>
    <property type="match status" value="1"/>
</dbReference>
<proteinExistence type="predicted"/>
<name>A0A6A5Z595_9PLEO</name>
<evidence type="ECO:0000313" key="3">
    <source>
        <dbReference type="Proteomes" id="UP000799770"/>
    </source>
</evidence>
<evidence type="ECO:0000313" key="2">
    <source>
        <dbReference type="EMBL" id="KAF2114602.1"/>
    </source>
</evidence>